<name>A0ABY8ETU7_MALFU</name>
<keyword evidence="3" id="KW-0809">Transit peptide</keyword>
<feature type="domain" description="Lipoyl-binding" evidence="4">
    <location>
        <begin position="62"/>
        <end position="144"/>
    </location>
</feature>
<protein>
    <recommendedName>
        <fullName evidence="3">Glycine cleavage system H protein</fullName>
    </recommendedName>
</protein>
<dbReference type="NCBIfam" id="TIGR00527">
    <property type="entry name" value="gcvH"/>
    <property type="match status" value="1"/>
</dbReference>
<evidence type="ECO:0000256" key="1">
    <source>
        <dbReference type="ARBA" id="ARBA00009249"/>
    </source>
</evidence>
<dbReference type="InterPro" id="IPR000089">
    <property type="entry name" value="Biotin_lipoyl"/>
</dbReference>
<reference evidence="5 6" key="1">
    <citation type="journal article" date="2020" name="Elife">
        <title>Loss of centromere function drives karyotype evolution in closely related Malassezia species.</title>
        <authorList>
            <person name="Sankaranarayanan S.R."/>
            <person name="Ianiri G."/>
            <person name="Coelho M.A."/>
            <person name="Reza M.H."/>
            <person name="Thimmappa B.C."/>
            <person name="Ganguly P."/>
            <person name="Vadnala R.N."/>
            <person name="Sun S."/>
            <person name="Siddharthan R."/>
            <person name="Tellgren-Roth C."/>
            <person name="Dawson T.L."/>
            <person name="Heitman J."/>
            <person name="Sanyal K."/>
        </authorList>
    </citation>
    <scope>NUCLEOTIDE SEQUENCE [LARGE SCALE GENOMIC DNA]</scope>
    <source>
        <strain evidence="5">CBS14141</strain>
    </source>
</reference>
<dbReference type="InterPro" id="IPR033753">
    <property type="entry name" value="GCV_H/Fam206"/>
</dbReference>
<comment type="cofactor">
    <cofactor evidence="3">
        <name>(R)-lipoate</name>
        <dbReference type="ChEBI" id="CHEBI:83088"/>
    </cofactor>
    <text evidence="3">Binds 1 lipoyl cofactor covalently.</text>
</comment>
<dbReference type="NCBIfam" id="NF002270">
    <property type="entry name" value="PRK01202.1"/>
    <property type="match status" value="1"/>
</dbReference>
<keyword evidence="2 3" id="KW-0450">Lipoyl</keyword>
<dbReference type="InterPro" id="IPR011053">
    <property type="entry name" value="Single_hybrid_motif"/>
</dbReference>
<comment type="subunit">
    <text evidence="3">The glycine cleavage system is composed of four proteins: P, T, L and H.</text>
</comment>
<dbReference type="InterPro" id="IPR002930">
    <property type="entry name" value="GCV_H"/>
</dbReference>
<dbReference type="Gene3D" id="2.40.50.100">
    <property type="match status" value="1"/>
</dbReference>
<dbReference type="CDD" id="cd06848">
    <property type="entry name" value="GCS_H"/>
    <property type="match status" value="1"/>
</dbReference>
<evidence type="ECO:0000259" key="4">
    <source>
        <dbReference type="PROSITE" id="PS50968"/>
    </source>
</evidence>
<accession>A0ABY8ETU7</accession>
<gene>
    <name evidence="5" type="primary">GCV3</name>
    <name evidence="5" type="ORF">GLX27_003645</name>
</gene>
<comment type="subcellular location">
    <subcellularLocation>
        <location evidence="3">Mitochondrion</location>
    </subcellularLocation>
</comment>
<organism evidence="5 6">
    <name type="scientific">Malassezia furfur</name>
    <name type="common">Pityriasis versicolor infection agent</name>
    <name type="synonym">Pityrosporum furfur</name>
    <dbReference type="NCBI Taxonomy" id="55194"/>
    <lineage>
        <taxon>Eukaryota</taxon>
        <taxon>Fungi</taxon>
        <taxon>Dikarya</taxon>
        <taxon>Basidiomycota</taxon>
        <taxon>Ustilaginomycotina</taxon>
        <taxon>Malasseziomycetes</taxon>
        <taxon>Malasseziales</taxon>
        <taxon>Malasseziaceae</taxon>
        <taxon>Malassezia</taxon>
    </lineage>
</organism>
<evidence type="ECO:0000256" key="3">
    <source>
        <dbReference type="RuleBase" id="RU364055"/>
    </source>
</evidence>
<evidence type="ECO:0000313" key="6">
    <source>
        <dbReference type="Proteomes" id="UP000818624"/>
    </source>
</evidence>
<dbReference type="PANTHER" id="PTHR11715">
    <property type="entry name" value="GLYCINE CLEAVAGE SYSTEM H PROTEIN"/>
    <property type="match status" value="1"/>
</dbReference>
<dbReference type="EMBL" id="CP046236">
    <property type="protein sequence ID" value="WFD48972.1"/>
    <property type="molecule type" value="Genomic_DNA"/>
</dbReference>
<dbReference type="Pfam" id="PF01597">
    <property type="entry name" value="GCV_H"/>
    <property type="match status" value="1"/>
</dbReference>
<dbReference type="PANTHER" id="PTHR11715:SF3">
    <property type="entry name" value="GLYCINE CLEAVAGE SYSTEM H PROTEIN-RELATED"/>
    <property type="match status" value="1"/>
</dbReference>
<comment type="function">
    <text evidence="3">The H protein shuttles the methylamine group of glycine from the P protein to the T protein.</text>
</comment>
<dbReference type="SUPFAM" id="SSF51230">
    <property type="entry name" value="Single hybrid motif"/>
    <property type="match status" value="1"/>
</dbReference>
<dbReference type="InterPro" id="IPR017453">
    <property type="entry name" value="GCV_H_sub"/>
</dbReference>
<dbReference type="PROSITE" id="PS50968">
    <property type="entry name" value="BIOTINYL_LIPOYL"/>
    <property type="match status" value="1"/>
</dbReference>
<evidence type="ECO:0000313" key="5">
    <source>
        <dbReference type="EMBL" id="WFD48972.1"/>
    </source>
</evidence>
<proteinExistence type="inferred from homology"/>
<comment type="similarity">
    <text evidence="1 3">Belongs to the GcvH family.</text>
</comment>
<dbReference type="HAMAP" id="MF_00272">
    <property type="entry name" value="GcvH"/>
    <property type="match status" value="1"/>
</dbReference>
<evidence type="ECO:0000256" key="2">
    <source>
        <dbReference type="ARBA" id="ARBA00022823"/>
    </source>
</evidence>
<sequence length="165" mass="17702">MLAALRTAAVPALRAAPRAMPRVAPSFAMPVRSLQTSRTVLGVQTFYTPEHEWVRYDDESNIGTIGITNHAQESLGDVVYIELPPVELEASRGDQIGSVESVKAASDIYSPVSGIVVASNVDLDDQPGLVNKSPLGDGWLAQIKLTNPAELDELLSEEAYNASLE</sequence>
<keyword evidence="3" id="KW-0496">Mitochondrion</keyword>
<keyword evidence="6" id="KW-1185">Reference proteome</keyword>
<dbReference type="Proteomes" id="UP000818624">
    <property type="component" value="Chromosome 3"/>
</dbReference>